<name>A5KM03_9FIRM</name>
<dbReference type="Proteomes" id="UP000003577">
    <property type="component" value="Unassembled WGS sequence"/>
</dbReference>
<dbReference type="PaxDb" id="411460-RUMTOR_01259"/>
<dbReference type="HOGENOM" id="CLU_3358261_0_0_9"/>
<accession>A5KM03</accession>
<proteinExistence type="predicted"/>
<comment type="caution">
    <text evidence="1">The sequence shown here is derived from an EMBL/GenBank/DDBJ whole genome shotgun (WGS) entry which is preliminary data.</text>
</comment>
<reference evidence="1 2" key="2">
    <citation type="submission" date="2007-04" db="EMBL/GenBank/DDBJ databases">
        <title>Draft genome sequence of Ruminococcus torques (ATCC 27756).</title>
        <authorList>
            <person name="Sudarsanam P."/>
            <person name="Ley R."/>
            <person name="Guruge J."/>
            <person name="Turnbaugh P.J."/>
            <person name="Mahowald M."/>
            <person name="Liep D."/>
            <person name="Gordon J."/>
        </authorList>
    </citation>
    <scope>NUCLEOTIDE SEQUENCE [LARGE SCALE GENOMIC DNA]</scope>
    <source>
        <strain evidence="1 2">ATCC 27756</strain>
    </source>
</reference>
<reference evidence="1 2" key="1">
    <citation type="submission" date="2007-03" db="EMBL/GenBank/DDBJ databases">
        <authorList>
            <person name="Fulton L."/>
            <person name="Clifton S."/>
            <person name="Fulton B."/>
            <person name="Xu J."/>
            <person name="Minx P."/>
            <person name="Pepin K.H."/>
            <person name="Johnson M."/>
            <person name="Thiruvilangam P."/>
            <person name="Bhonagiri V."/>
            <person name="Nash W.E."/>
            <person name="Mardis E.R."/>
            <person name="Wilson R.K."/>
        </authorList>
    </citation>
    <scope>NUCLEOTIDE SEQUENCE [LARGE SCALE GENOMIC DNA]</scope>
    <source>
        <strain evidence="1 2">ATCC 27756</strain>
    </source>
</reference>
<dbReference type="EMBL" id="AAVP02000004">
    <property type="protein sequence ID" value="EDK24528.1"/>
    <property type="molecule type" value="Genomic_DNA"/>
</dbReference>
<protein>
    <submittedName>
        <fullName evidence="1">Uncharacterized protein</fullName>
    </submittedName>
</protein>
<dbReference type="AlphaFoldDB" id="A5KM03"/>
<organism evidence="1 2">
    <name type="scientific">[Ruminococcus] torques ATCC 27756</name>
    <dbReference type="NCBI Taxonomy" id="411460"/>
    <lineage>
        <taxon>Bacteria</taxon>
        <taxon>Bacillati</taxon>
        <taxon>Bacillota</taxon>
        <taxon>Clostridia</taxon>
        <taxon>Lachnospirales</taxon>
        <taxon>Lachnospiraceae</taxon>
        <taxon>Mediterraneibacter</taxon>
    </lineage>
</organism>
<sequence>MFSSVKNMHKIRKSLILFNHKEKLRIEFFDKSSEKL</sequence>
<evidence type="ECO:0000313" key="1">
    <source>
        <dbReference type="EMBL" id="EDK24528.1"/>
    </source>
</evidence>
<evidence type="ECO:0000313" key="2">
    <source>
        <dbReference type="Proteomes" id="UP000003577"/>
    </source>
</evidence>
<gene>
    <name evidence="1" type="ORF">RUMTOR_01259</name>
</gene>